<protein>
    <submittedName>
        <fullName evidence="4">CWF19-like protein 1 homolog</fullName>
    </submittedName>
</protein>
<reference evidence="4 5" key="1">
    <citation type="journal article" date="2008" name="Nature">
        <title>The genome of the model beetle and pest Tribolium castaneum.</title>
        <authorList>
            <consortium name="Tribolium Genome Sequencing Consortium"/>
            <person name="Richards S."/>
            <person name="Gibbs R.A."/>
            <person name="Weinstock G.M."/>
            <person name="Brown S.J."/>
            <person name="Denell R."/>
            <person name="Beeman R.W."/>
            <person name="Gibbs R."/>
            <person name="Beeman R.W."/>
            <person name="Brown S.J."/>
            <person name="Bucher G."/>
            <person name="Friedrich M."/>
            <person name="Grimmelikhuijzen C.J."/>
            <person name="Klingler M."/>
            <person name="Lorenzen M."/>
            <person name="Richards S."/>
            <person name="Roth S."/>
            <person name="Schroder R."/>
            <person name="Tautz D."/>
            <person name="Zdobnov E.M."/>
            <person name="Muzny D."/>
            <person name="Gibbs R.A."/>
            <person name="Weinstock G.M."/>
            <person name="Attaway T."/>
            <person name="Bell S."/>
            <person name="Buhay C.J."/>
            <person name="Chandrabose M.N."/>
            <person name="Chavez D."/>
            <person name="Clerk-Blankenburg K.P."/>
            <person name="Cree A."/>
            <person name="Dao M."/>
            <person name="Davis C."/>
            <person name="Chacko J."/>
            <person name="Dinh H."/>
            <person name="Dugan-Rocha S."/>
            <person name="Fowler G."/>
            <person name="Garner T.T."/>
            <person name="Garnes J."/>
            <person name="Gnirke A."/>
            <person name="Hawes A."/>
            <person name="Hernandez J."/>
            <person name="Hines S."/>
            <person name="Holder M."/>
            <person name="Hume J."/>
            <person name="Jhangiani S.N."/>
            <person name="Joshi V."/>
            <person name="Khan Z.M."/>
            <person name="Jackson L."/>
            <person name="Kovar C."/>
            <person name="Kowis A."/>
            <person name="Lee S."/>
            <person name="Lewis L.R."/>
            <person name="Margolis J."/>
            <person name="Morgan M."/>
            <person name="Nazareth L.V."/>
            <person name="Nguyen N."/>
            <person name="Okwuonu G."/>
            <person name="Parker D."/>
            <person name="Richards S."/>
            <person name="Ruiz S.J."/>
            <person name="Santibanez J."/>
            <person name="Savard J."/>
            <person name="Scherer S.E."/>
            <person name="Schneider B."/>
            <person name="Sodergren E."/>
            <person name="Tautz D."/>
            <person name="Vattahil S."/>
            <person name="Villasana D."/>
            <person name="White C.S."/>
            <person name="Wright R."/>
            <person name="Park Y."/>
            <person name="Beeman R.W."/>
            <person name="Lord J."/>
            <person name="Oppert B."/>
            <person name="Lorenzen M."/>
            <person name="Brown S."/>
            <person name="Wang L."/>
            <person name="Savard J."/>
            <person name="Tautz D."/>
            <person name="Richards S."/>
            <person name="Weinstock G."/>
            <person name="Gibbs R.A."/>
            <person name="Liu Y."/>
            <person name="Worley K."/>
            <person name="Weinstock G."/>
            <person name="Elsik C.G."/>
            <person name="Reese J.T."/>
            <person name="Elhaik E."/>
            <person name="Landan G."/>
            <person name="Graur D."/>
            <person name="Arensburger P."/>
            <person name="Atkinson P."/>
            <person name="Beeman R.W."/>
            <person name="Beidler J."/>
            <person name="Brown S.J."/>
            <person name="Demuth J.P."/>
            <person name="Drury D.W."/>
            <person name="Du Y.Z."/>
            <person name="Fujiwara H."/>
            <person name="Lorenzen M."/>
            <person name="Maselli V."/>
            <person name="Osanai M."/>
            <person name="Park Y."/>
            <person name="Robertson H.M."/>
            <person name="Tu Z."/>
            <person name="Wang J.J."/>
            <person name="Wang S."/>
            <person name="Richards S."/>
            <person name="Song H."/>
            <person name="Zhang L."/>
            <person name="Sodergren E."/>
            <person name="Werner D."/>
            <person name="Stanke M."/>
            <person name="Morgenstern B."/>
            <person name="Solovyev V."/>
            <person name="Kosarev P."/>
            <person name="Brown G."/>
            <person name="Chen H.C."/>
            <person name="Ermolaeva O."/>
            <person name="Hlavina W."/>
            <person name="Kapustin Y."/>
            <person name="Kiryutin B."/>
            <person name="Kitts P."/>
            <person name="Maglott D."/>
            <person name="Pruitt K."/>
            <person name="Sapojnikov V."/>
            <person name="Souvorov A."/>
            <person name="Mackey A.J."/>
            <person name="Waterhouse R.M."/>
            <person name="Wyder S."/>
            <person name="Zdobnov E.M."/>
            <person name="Zdobnov E.M."/>
            <person name="Wyder S."/>
            <person name="Kriventseva E.V."/>
            <person name="Kadowaki T."/>
            <person name="Bork P."/>
            <person name="Aranda M."/>
            <person name="Bao R."/>
            <person name="Beermann A."/>
            <person name="Berns N."/>
            <person name="Bolognesi R."/>
            <person name="Bonneton F."/>
            <person name="Bopp D."/>
            <person name="Brown S.J."/>
            <person name="Bucher G."/>
            <person name="Butts T."/>
            <person name="Chaumot A."/>
            <person name="Denell R.E."/>
            <person name="Ferrier D.E."/>
            <person name="Friedrich M."/>
            <person name="Gordon C.M."/>
            <person name="Jindra M."/>
            <person name="Klingler M."/>
            <person name="Lan Q."/>
            <person name="Lattorff H.M."/>
            <person name="Laudet V."/>
            <person name="von Levetsow C."/>
            <person name="Liu Z."/>
            <person name="Lutz R."/>
            <person name="Lynch J.A."/>
            <person name="da Fonseca R.N."/>
            <person name="Posnien N."/>
            <person name="Reuter R."/>
            <person name="Roth S."/>
            <person name="Savard J."/>
            <person name="Schinko J.B."/>
            <person name="Schmitt C."/>
            <person name="Schoppmeier M."/>
            <person name="Schroder R."/>
            <person name="Shippy T.D."/>
            <person name="Simonnet F."/>
            <person name="Marques-Souza H."/>
            <person name="Tautz D."/>
            <person name="Tomoyasu Y."/>
            <person name="Trauner J."/>
            <person name="Van der Zee M."/>
            <person name="Vervoort M."/>
            <person name="Wittkopp N."/>
            <person name="Wimmer E.A."/>
            <person name="Yang X."/>
            <person name="Jones A.K."/>
            <person name="Sattelle D.B."/>
            <person name="Ebert P.R."/>
            <person name="Nelson D."/>
            <person name="Scott J.G."/>
            <person name="Beeman R.W."/>
            <person name="Muthukrishnan S."/>
            <person name="Kramer K.J."/>
            <person name="Arakane Y."/>
            <person name="Beeman R.W."/>
            <person name="Zhu Q."/>
            <person name="Hogenkamp D."/>
            <person name="Dixit R."/>
            <person name="Oppert B."/>
            <person name="Jiang H."/>
            <person name="Zou Z."/>
            <person name="Marshall J."/>
            <person name="Elpidina E."/>
            <person name="Vinokurov K."/>
            <person name="Oppert C."/>
            <person name="Zou Z."/>
            <person name="Evans J."/>
            <person name="Lu Z."/>
            <person name="Zhao P."/>
            <person name="Sumathipala N."/>
            <person name="Altincicek B."/>
            <person name="Vilcinskas A."/>
            <person name="Williams M."/>
            <person name="Hultmark D."/>
            <person name="Hetru C."/>
            <person name="Jiang H."/>
            <person name="Grimmelikhuijzen C.J."/>
            <person name="Hauser F."/>
            <person name="Cazzamali G."/>
            <person name="Williamson M."/>
            <person name="Park Y."/>
            <person name="Li B."/>
            <person name="Tanaka Y."/>
            <person name="Predel R."/>
            <person name="Neupert S."/>
            <person name="Schachtner J."/>
            <person name="Verleyen P."/>
            <person name="Raible F."/>
            <person name="Bork P."/>
            <person name="Friedrich M."/>
            <person name="Walden K.K."/>
            <person name="Robertson H.M."/>
            <person name="Angeli S."/>
            <person name="Foret S."/>
            <person name="Bucher G."/>
            <person name="Schuetz S."/>
            <person name="Maleszka R."/>
            <person name="Wimmer E.A."/>
            <person name="Beeman R.W."/>
            <person name="Lorenzen M."/>
            <person name="Tomoyasu Y."/>
            <person name="Miller S.C."/>
            <person name="Grossmann D."/>
            <person name="Bucher G."/>
        </authorList>
    </citation>
    <scope>NUCLEOTIDE SEQUENCE [LARGE SCALE GENOMIC DNA]</scope>
    <source>
        <strain evidence="4 5">Georgia GA2</strain>
    </source>
</reference>
<gene>
    <name evidence="4" type="primary">AUGUSTUS-3.0.2_33566</name>
    <name evidence="4" type="ORF">TcasGA2_TC033566</name>
</gene>
<evidence type="ECO:0000259" key="3">
    <source>
        <dbReference type="Pfam" id="PF04677"/>
    </source>
</evidence>
<comment type="similarity">
    <text evidence="1">Belongs to the CWF19 family.</text>
</comment>
<evidence type="ECO:0000256" key="1">
    <source>
        <dbReference type="ARBA" id="ARBA00006795"/>
    </source>
</evidence>
<dbReference type="InterPro" id="IPR006768">
    <property type="entry name" value="Cwf19-like_C_dom-1"/>
</dbReference>
<dbReference type="AlphaFoldDB" id="A0A139WFI6"/>
<dbReference type="Pfam" id="PF04677">
    <property type="entry name" value="CwfJ_C_1"/>
    <property type="match status" value="1"/>
</dbReference>
<dbReference type="Pfam" id="PF04676">
    <property type="entry name" value="CwfJ_C_2"/>
    <property type="match status" value="1"/>
</dbReference>
<dbReference type="InterPro" id="IPR006767">
    <property type="entry name" value="Cwf19-like_C_dom-2"/>
</dbReference>
<evidence type="ECO:0000313" key="5">
    <source>
        <dbReference type="Proteomes" id="UP000007266"/>
    </source>
</evidence>
<sequence>MCVRGNPCFRGVDVLLTSQWPADVTRNDPKQVKLTVNTSTELVSWLVMKLKPRYHVSGLEGVYYERSPFRAPNLGDHDTTINLVTRFVGLARVKNPKKEKWIYALGLPPLDTMKLHTLLQKTTDETDCPFDFAELEQKIFNNKKKSQTPCQYFYDTSAPVEGQAGPRAKKMKIEFDQSKCWFCLASPSVEKHLIITVASSTYLALAKGGIVDEHFLICPIQHYQNSLGQPQEVAQEIEKFKQALRKFYARNGQVPVFFERNYKTSHMQLQVVPVPKEVAKELKASFIDEAGAHGLKLELLGSNSRLDQVLQANVPYFTVELPDGVVLYTKIKGVFPLNFAREVLVTAPILNCPLKVDWRSSVLGKDCEKELVEKLRADFEPFDFTND</sequence>
<dbReference type="CDD" id="cd07380">
    <property type="entry name" value="MPP_CWF19_N"/>
    <property type="match status" value="1"/>
</dbReference>
<name>A0A139WFI6_TRICA</name>
<evidence type="ECO:0000313" key="4">
    <source>
        <dbReference type="EMBL" id="KYB26605.1"/>
    </source>
</evidence>
<dbReference type="PANTHER" id="PTHR12072">
    <property type="entry name" value="CWF19, CELL CYCLE CONTROL PROTEIN"/>
    <property type="match status" value="1"/>
</dbReference>
<organism evidence="4 5">
    <name type="scientific">Tribolium castaneum</name>
    <name type="common">Red flour beetle</name>
    <dbReference type="NCBI Taxonomy" id="7070"/>
    <lineage>
        <taxon>Eukaryota</taxon>
        <taxon>Metazoa</taxon>
        <taxon>Ecdysozoa</taxon>
        <taxon>Arthropoda</taxon>
        <taxon>Hexapoda</taxon>
        <taxon>Insecta</taxon>
        <taxon>Pterygota</taxon>
        <taxon>Neoptera</taxon>
        <taxon>Endopterygota</taxon>
        <taxon>Coleoptera</taxon>
        <taxon>Polyphaga</taxon>
        <taxon>Cucujiformia</taxon>
        <taxon>Tenebrionidae</taxon>
        <taxon>Tenebrionidae incertae sedis</taxon>
        <taxon>Tribolium</taxon>
    </lineage>
</organism>
<accession>A0A139WFI6</accession>
<reference evidence="4 5" key="2">
    <citation type="journal article" date="2010" name="Nucleic Acids Res.">
        <title>BeetleBase in 2010: revisions to provide comprehensive genomic information for Tribolium castaneum.</title>
        <authorList>
            <person name="Kim H.S."/>
            <person name="Murphy T."/>
            <person name="Xia J."/>
            <person name="Caragea D."/>
            <person name="Park Y."/>
            <person name="Beeman R.W."/>
            <person name="Lorenzen M.D."/>
            <person name="Butcher S."/>
            <person name="Manak J.R."/>
            <person name="Brown S.J."/>
        </authorList>
    </citation>
    <scope>GENOME REANNOTATION</scope>
    <source>
        <strain evidence="4 5">Georgia GA2</strain>
    </source>
</reference>
<feature type="domain" description="Cwf19-like C-terminal" evidence="3">
    <location>
        <begin position="170"/>
        <end position="286"/>
    </location>
</feature>
<evidence type="ECO:0000259" key="2">
    <source>
        <dbReference type="Pfam" id="PF04676"/>
    </source>
</evidence>
<feature type="domain" description="Cwf19-like protein C-terminal" evidence="2">
    <location>
        <begin position="302"/>
        <end position="385"/>
    </location>
</feature>
<dbReference type="EMBL" id="KQ971352">
    <property type="protein sequence ID" value="KYB26605.1"/>
    <property type="molecule type" value="Genomic_DNA"/>
</dbReference>
<proteinExistence type="inferred from homology"/>
<keyword evidence="5" id="KW-1185">Reference proteome</keyword>
<dbReference type="PANTHER" id="PTHR12072:SF4">
    <property type="entry name" value="CWF19-LIKE PROTEIN 1"/>
    <property type="match status" value="1"/>
</dbReference>
<dbReference type="InterPro" id="IPR040194">
    <property type="entry name" value="Cwf19-like"/>
</dbReference>
<dbReference type="Proteomes" id="UP000007266">
    <property type="component" value="Linkage group 7"/>
</dbReference>